<dbReference type="Gene3D" id="3.40.1190.10">
    <property type="entry name" value="Mur-like, catalytic domain"/>
    <property type="match status" value="1"/>
</dbReference>
<dbReference type="PANTHER" id="PTHR11136">
    <property type="entry name" value="FOLYLPOLYGLUTAMATE SYNTHASE-RELATED"/>
    <property type="match status" value="1"/>
</dbReference>
<dbReference type="Pfam" id="PF08245">
    <property type="entry name" value="Mur_ligase_M"/>
    <property type="match status" value="1"/>
</dbReference>
<organism evidence="13 14">
    <name type="scientific">Candidatus Brachybacterium merdavium</name>
    <dbReference type="NCBI Taxonomy" id="2838513"/>
    <lineage>
        <taxon>Bacteria</taxon>
        <taxon>Bacillati</taxon>
        <taxon>Actinomycetota</taxon>
        <taxon>Actinomycetes</taxon>
        <taxon>Micrococcales</taxon>
        <taxon>Dermabacteraceae</taxon>
        <taxon>Brachybacterium</taxon>
    </lineage>
</organism>
<dbReference type="GO" id="GO:0005737">
    <property type="term" value="C:cytoplasm"/>
    <property type="evidence" value="ECO:0007669"/>
    <property type="project" value="TreeGrafter"/>
</dbReference>
<evidence type="ECO:0000256" key="9">
    <source>
        <dbReference type="ARBA" id="ARBA00047493"/>
    </source>
</evidence>
<proteinExistence type="inferred from homology"/>
<keyword evidence="5 10" id="KW-0547">Nucleotide-binding</keyword>
<dbReference type="InterPro" id="IPR004101">
    <property type="entry name" value="Mur_ligase_C"/>
</dbReference>
<dbReference type="SUPFAM" id="SSF53244">
    <property type="entry name" value="MurD-like peptide ligases, peptide-binding domain"/>
    <property type="match status" value="1"/>
</dbReference>
<evidence type="ECO:0000256" key="7">
    <source>
        <dbReference type="ARBA" id="ARBA00022842"/>
    </source>
</evidence>
<evidence type="ECO:0000259" key="11">
    <source>
        <dbReference type="Pfam" id="PF02875"/>
    </source>
</evidence>
<dbReference type="PIRSF" id="PIRSF001563">
    <property type="entry name" value="Folylpolyglu_synth"/>
    <property type="match status" value="1"/>
</dbReference>
<dbReference type="InterPro" id="IPR013221">
    <property type="entry name" value="Mur_ligase_cen"/>
</dbReference>
<keyword evidence="4" id="KW-0479">Metal-binding</keyword>
<evidence type="ECO:0000313" key="14">
    <source>
        <dbReference type="Proteomes" id="UP000823823"/>
    </source>
</evidence>
<dbReference type="Pfam" id="PF02875">
    <property type="entry name" value="Mur_ligase_C"/>
    <property type="match status" value="1"/>
</dbReference>
<dbReference type="GO" id="GO:0046872">
    <property type="term" value="F:metal ion binding"/>
    <property type="evidence" value="ECO:0007669"/>
    <property type="project" value="UniProtKB-KW"/>
</dbReference>
<reference evidence="13" key="1">
    <citation type="journal article" date="2021" name="PeerJ">
        <title>Extensive microbial diversity within the chicken gut microbiome revealed by metagenomics and culture.</title>
        <authorList>
            <person name="Gilroy R."/>
            <person name="Ravi A."/>
            <person name="Getino M."/>
            <person name="Pursley I."/>
            <person name="Horton D.L."/>
            <person name="Alikhan N.F."/>
            <person name="Baker D."/>
            <person name="Gharbi K."/>
            <person name="Hall N."/>
            <person name="Watson M."/>
            <person name="Adriaenssens E.M."/>
            <person name="Foster-Nyarko E."/>
            <person name="Jarju S."/>
            <person name="Secka A."/>
            <person name="Antonio M."/>
            <person name="Oren A."/>
            <person name="Chaudhuri R.R."/>
            <person name="La Ragione R."/>
            <person name="Hildebrand F."/>
            <person name="Pallen M.J."/>
        </authorList>
    </citation>
    <scope>NUCLEOTIDE SEQUENCE</scope>
    <source>
        <strain evidence="13">ChiHjej13B12-24818</strain>
    </source>
</reference>
<evidence type="ECO:0000256" key="2">
    <source>
        <dbReference type="ARBA" id="ARBA00013025"/>
    </source>
</evidence>
<dbReference type="GO" id="GO:0008841">
    <property type="term" value="F:dihydrofolate synthase activity"/>
    <property type="evidence" value="ECO:0007669"/>
    <property type="project" value="TreeGrafter"/>
</dbReference>
<name>A0A9D2RN81_9MICO</name>
<dbReference type="GO" id="GO:0004326">
    <property type="term" value="F:tetrahydrofolylpolyglutamate synthase activity"/>
    <property type="evidence" value="ECO:0007669"/>
    <property type="project" value="UniProtKB-EC"/>
</dbReference>
<evidence type="ECO:0000256" key="6">
    <source>
        <dbReference type="ARBA" id="ARBA00022840"/>
    </source>
</evidence>
<dbReference type="Proteomes" id="UP000823823">
    <property type="component" value="Unassembled WGS sequence"/>
</dbReference>
<dbReference type="AlphaFoldDB" id="A0A9D2RN81"/>
<comment type="caution">
    <text evidence="13">The sequence shown here is derived from an EMBL/GenBank/DDBJ whole genome shotgun (WGS) entry which is preliminary data.</text>
</comment>
<evidence type="ECO:0000259" key="12">
    <source>
        <dbReference type="Pfam" id="PF08245"/>
    </source>
</evidence>
<dbReference type="InterPro" id="IPR036615">
    <property type="entry name" value="Mur_ligase_C_dom_sf"/>
</dbReference>
<protein>
    <recommendedName>
        <fullName evidence="2">tetrahydrofolate synthase</fullName>
        <ecNumber evidence="2">6.3.2.17</ecNumber>
    </recommendedName>
    <alternativeName>
        <fullName evidence="8">Tetrahydrofolylpolyglutamate synthase</fullName>
    </alternativeName>
</protein>
<evidence type="ECO:0000256" key="4">
    <source>
        <dbReference type="ARBA" id="ARBA00022723"/>
    </source>
</evidence>
<keyword evidence="6 10" id="KW-0067">ATP-binding</keyword>
<feature type="domain" description="Mur ligase C-terminal" evidence="11">
    <location>
        <begin position="306"/>
        <end position="432"/>
    </location>
</feature>
<keyword evidence="7" id="KW-0460">Magnesium</keyword>
<evidence type="ECO:0000256" key="8">
    <source>
        <dbReference type="ARBA" id="ARBA00030592"/>
    </source>
</evidence>
<comment type="catalytic activity">
    <reaction evidence="9">
        <text>(6S)-5,6,7,8-tetrahydrofolyl-(gamma-L-Glu)(n) + L-glutamate + ATP = (6S)-5,6,7,8-tetrahydrofolyl-(gamma-L-Glu)(n+1) + ADP + phosphate + H(+)</text>
        <dbReference type="Rhea" id="RHEA:10580"/>
        <dbReference type="Rhea" id="RHEA-COMP:14738"/>
        <dbReference type="Rhea" id="RHEA-COMP:14740"/>
        <dbReference type="ChEBI" id="CHEBI:15378"/>
        <dbReference type="ChEBI" id="CHEBI:29985"/>
        <dbReference type="ChEBI" id="CHEBI:30616"/>
        <dbReference type="ChEBI" id="CHEBI:43474"/>
        <dbReference type="ChEBI" id="CHEBI:141005"/>
        <dbReference type="ChEBI" id="CHEBI:456216"/>
        <dbReference type="EC" id="6.3.2.17"/>
    </reaction>
</comment>
<dbReference type="PANTHER" id="PTHR11136:SF0">
    <property type="entry name" value="DIHYDROFOLATE SYNTHETASE-RELATED"/>
    <property type="match status" value="1"/>
</dbReference>
<evidence type="ECO:0000256" key="10">
    <source>
        <dbReference type="PIRNR" id="PIRNR001563"/>
    </source>
</evidence>
<dbReference type="InterPro" id="IPR036565">
    <property type="entry name" value="Mur-like_cat_sf"/>
</dbReference>
<dbReference type="PROSITE" id="PS01011">
    <property type="entry name" value="FOLYLPOLYGLU_SYNT_1"/>
    <property type="match status" value="1"/>
</dbReference>
<evidence type="ECO:0000256" key="3">
    <source>
        <dbReference type="ARBA" id="ARBA00022598"/>
    </source>
</evidence>
<sequence length="449" mass="47409">MSPELREVYAALLDRAPENRIEPDLSRITRVMELMGDPQRSYRTIRIAGTNGKTTTARIVERILREAGLRTGRTTSPHLRSPAERIAIDGASIDEDGFLQAYRDVEPFAAIVDAESETAGGVPLTYFEYLTAMSFQAFASAPVDVAVIETGLGGTWDATGAASPDVTVITPIGLDHQEYLGESIAEIAGEKAGILTAGATAVIAAQGEDEAADVLRERIIALGTEAAFEDEQIGVIARTPGVGGQMLTLQGIAGRYEEVFLSLLGEHQARNALLAVAAAEALLGGGDTVLDQEMLTAALATVTSPGRAEVVRQSPTVLLDAAHNPAGAEAVVGTVRENFRFTRTIGLVGILQEKDAEAILAVLEPLLDYVVITRTSSPRAIPADELADLARDVFDDEERVIERSSLPDAIQAAVDLSEEGGDQFGGVVVAGSVTLAAEVRELLGAPEED</sequence>
<dbReference type="EMBL" id="DWZH01000042">
    <property type="protein sequence ID" value="HJB10069.1"/>
    <property type="molecule type" value="Genomic_DNA"/>
</dbReference>
<dbReference type="InterPro" id="IPR018109">
    <property type="entry name" value="Folylpolyglutamate_synth_CS"/>
</dbReference>
<dbReference type="InterPro" id="IPR001645">
    <property type="entry name" value="Folylpolyglutamate_synth"/>
</dbReference>
<dbReference type="NCBIfam" id="TIGR01499">
    <property type="entry name" value="folC"/>
    <property type="match status" value="1"/>
</dbReference>
<reference evidence="13" key="2">
    <citation type="submission" date="2021-04" db="EMBL/GenBank/DDBJ databases">
        <authorList>
            <person name="Gilroy R."/>
        </authorList>
    </citation>
    <scope>NUCLEOTIDE SEQUENCE</scope>
    <source>
        <strain evidence="13">ChiHjej13B12-24818</strain>
    </source>
</reference>
<evidence type="ECO:0000256" key="1">
    <source>
        <dbReference type="ARBA" id="ARBA00008276"/>
    </source>
</evidence>
<keyword evidence="3 10" id="KW-0436">Ligase</keyword>
<dbReference type="EC" id="6.3.2.17" evidence="2"/>
<accession>A0A9D2RN81</accession>
<evidence type="ECO:0000313" key="13">
    <source>
        <dbReference type="EMBL" id="HJB10069.1"/>
    </source>
</evidence>
<evidence type="ECO:0000256" key="5">
    <source>
        <dbReference type="ARBA" id="ARBA00022741"/>
    </source>
</evidence>
<feature type="domain" description="Mur ligase central" evidence="12">
    <location>
        <begin position="134"/>
        <end position="279"/>
    </location>
</feature>
<dbReference type="Gene3D" id="3.90.190.20">
    <property type="entry name" value="Mur ligase, C-terminal domain"/>
    <property type="match status" value="1"/>
</dbReference>
<comment type="similarity">
    <text evidence="1 10">Belongs to the folylpolyglutamate synthase family.</text>
</comment>
<dbReference type="SUPFAM" id="SSF53623">
    <property type="entry name" value="MurD-like peptide ligases, catalytic domain"/>
    <property type="match status" value="1"/>
</dbReference>
<dbReference type="GO" id="GO:0005524">
    <property type="term" value="F:ATP binding"/>
    <property type="evidence" value="ECO:0007669"/>
    <property type="project" value="UniProtKB-KW"/>
</dbReference>
<gene>
    <name evidence="13" type="ORF">H9786_05990</name>
</gene>